<evidence type="ECO:0000256" key="3">
    <source>
        <dbReference type="ARBA" id="ARBA00022679"/>
    </source>
</evidence>
<dbReference type="GO" id="GO:0004312">
    <property type="term" value="F:fatty acid synthase activity"/>
    <property type="evidence" value="ECO:0007669"/>
    <property type="project" value="TreeGrafter"/>
</dbReference>
<dbReference type="SUPFAM" id="SSF47336">
    <property type="entry name" value="ACP-like"/>
    <property type="match status" value="1"/>
</dbReference>
<name>A0A8H3W8B1_9PEZI</name>
<dbReference type="SUPFAM" id="SSF55048">
    <property type="entry name" value="Probable ACP-binding domain of malonyl-CoA ACP transacylase"/>
    <property type="match status" value="1"/>
</dbReference>
<comment type="caution">
    <text evidence="8">The sequence shown here is derived from an EMBL/GenBank/DDBJ whole genome shotgun (WGS) entry which is preliminary data.</text>
</comment>
<gene>
    <name evidence="8" type="ORF">GQ607_012781</name>
</gene>
<dbReference type="EMBL" id="WOWK01000088">
    <property type="protein sequence ID" value="KAF0320013.1"/>
    <property type="molecule type" value="Genomic_DNA"/>
</dbReference>
<evidence type="ECO:0000256" key="5">
    <source>
        <dbReference type="SAM" id="MobiDB-lite"/>
    </source>
</evidence>
<dbReference type="Gene3D" id="3.30.70.3290">
    <property type="match status" value="1"/>
</dbReference>
<dbReference type="InterPro" id="IPR016035">
    <property type="entry name" value="Acyl_Trfase/lysoPLipase"/>
</dbReference>
<evidence type="ECO:0000256" key="4">
    <source>
        <dbReference type="PROSITE-ProRule" id="PRU01363"/>
    </source>
</evidence>
<dbReference type="InterPro" id="IPR020806">
    <property type="entry name" value="PKS_PP-bd"/>
</dbReference>
<feature type="compositionally biased region" description="Basic and acidic residues" evidence="5">
    <location>
        <begin position="1"/>
        <end position="15"/>
    </location>
</feature>
<evidence type="ECO:0000256" key="2">
    <source>
        <dbReference type="ARBA" id="ARBA00022553"/>
    </source>
</evidence>
<dbReference type="Pfam" id="PF00975">
    <property type="entry name" value="Thioesterase"/>
    <property type="match status" value="1"/>
</dbReference>
<feature type="region of interest" description="Disordered" evidence="5">
    <location>
        <begin position="752"/>
        <end position="771"/>
    </location>
</feature>
<dbReference type="SUPFAM" id="SSF53474">
    <property type="entry name" value="alpha/beta-Hydrolases"/>
    <property type="match status" value="1"/>
</dbReference>
<evidence type="ECO:0000256" key="1">
    <source>
        <dbReference type="ARBA" id="ARBA00022450"/>
    </source>
</evidence>
<feature type="compositionally biased region" description="Low complexity" evidence="5">
    <location>
        <begin position="393"/>
        <end position="408"/>
    </location>
</feature>
<dbReference type="Pfam" id="PF14765">
    <property type="entry name" value="PS-DH"/>
    <property type="match status" value="1"/>
</dbReference>
<keyword evidence="9" id="KW-1185">Reference proteome</keyword>
<evidence type="ECO:0000313" key="8">
    <source>
        <dbReference type="EMBL" id="KAF0320013.1"/>
    </source>
</evidence>
<evidence type="ECO:0000259" key="6">
    <source>
        <dbReference type="PROSITE" id="PS50075"/>
    </source>
</evidence>
<proteinExistence type="predicted"/>
<feature type="domain" description="Carrier" evidence="6">
    <location>
        <begin position="769"/>
        <end position="846"/>
    </location>
</feature>
<dbReference type="PANTHER" id="PTHR43775:SF37">
    <property type="entry name" value="SI:DKEY-61P9.11"/>
    <property type="match status" value="1"/>
</dbReference>
<keyword evidence="2" id="KW-0597">Phosphoprotein</keyword>
<dbReference type="Gene3D" id="3.40.366.10">
    <property type="entry name" value="Malonyl-Coenzyme A Acyl Carrier Protein, domain 2"/>
    <property type="match status" value="1"/>
</dbReference>
<dbReference type="SMART" id="SM00823">
    <property type="entry name" value="PKS_PP"/>
    <property type="match status" value="1"/>
</dbReference>
<protein>
    <submittedName>
        <fullName evidence="8">Polyketide synthase</fullName>
    </submittedName>
</protein>
<dbReference type="InterPro" id="IPR049551">
    <property type="entry name" value="PKS_DH_C"/>
</dbReference>
<feature type="domain" description="PKS/mFAS DH" evidence="7">
    <location>
        <begin position="407"/>
        <end position="717"/>
    </location>
</feature>
<dbReference type="InterPro" id="IPR050091">
    <property type="entry name" value="PKS_NRPS_Biosynth_Enz"/>
</dbReference>
<dbReference type="AlphaFoldDB" id="A0A8H3W8B1"/>
<dbReference type="SUPFAM" id="SSF52151">
    <property type="entry name" value="FabD/lysophospholipase-like"/>
    <property type="match status" value="1"/>
</dbReference>
<dbReference type="Gene3D" id="3.40.50.1820">
    <property type="entry name" value="alpha/beta hydrolase"/>
    <property type="match status" value="1"/>
</dbReference>
<dbReference type="InterPro" id="IPR001031">
    <property type="entry name" value="Thioesterase"/>
</dbReference>
<dbReference type="Pfam" id="PF00550">
    <property type="entry name" value="PP-binding"/>
    <property type="match status" value="1"/>
</dbReference>
<feature type="active site" description="Proton acceptor; for dehydratase activity" evidence="4">
    <location>
        <position position="444"/>
    </location>
</feature>
<evidence type="ECO:0000313" key="9">
    <source>
        <dbReference type="Proteomes" id="UP000434172"/>
    </source>
</evidence>
<dbReference type="GO" id="GO:0031177">
    <property type="term" value="F:phosphopantetheine binding"/>
    <property type="evidence" value="ECO:0007669"/>
    <property type="project" value="InterPro"/>
</dbReference>
<keyword evidence="1" id="KW-0596">Phosphopantetheine</keyword>
<dbReference type="PROSITE" id="PS50075">
    <property type="entry name" value="CARRIER"/>
    <property type="match status" value="1"/>
</dbReference>
<dbReference type="PANTHER" id="PTHR43775">
    <property type="entry name" value="FATTY ACID SYNTHASE"/>
    <property type="match status" value="1"/>
</dbReference>
<dbReference type="OrthoDB" id="541883at2759"/>
<dbReference type="InterPro" id="IPR016036">
    <property type="entry name" value="Malonyl_transacylase_ACP-bd"/>
</dbReference>
<feature type="region of interest" description="Disordered" evidence="5">
    <location>
        <begin position="1"/>
        <end position="26"/>
    </location>
</feature>
<dbReference type="Gene3D" id="1.10.1200.10">
    <property type="entry name" value="ACP-like"/>
    <property type="match status" value="1"/>
</dbReference>
<dbReference type="InterPro" id="IPR029058">
    <property type="entry name" value="AB_hydrolase_fold"/>
</dbReference>
<keyword evidence="3" id="KW-0808">Transferase</keyword>
<dbReference type="Pfam" id="PF00698">
    <property type="entry name" value="Acyl_transf_1"/>
    <property type="match status" value="1"/>
</dbReference>
<sequence>MDLARQLRDSTKASDHTSPQSSRPSQLPNVVFVFSGQGGKVAGAAQQLFSHNNIFRQAICDYSQLCDSLGFSGVLDHLTVPTSEKASLSAVLEQVALLVFELALCEMWQAWDIQPSVVLGHSLGEYAALHLAGILSVSDTIWLVGTRAGLVQEFCKADTKRMLAVFADEERLIPILKDCPVEISCKNSPSQTVVGGSFDDVLELKSRLQKRNIKSALVGTPYAFHTGQMDNILESLRCSAKQILFKDHPEINLMSTMTGSRVDSCPSCSEHLVRHTCQPVLFAKAIQSAIDLNPGRKTIFVTISPTRICKDMTAANISPTEGYLAEVLDAMGFSTHGCIDNIAFGLAKIYNAGIDINWSAYHKSMQQAGRLLVLPSYAFDLKDFRIPLHQKRPISSSPTSTSRSSSPTAINTPTTDEDDEDHCLRVMRKTNLQEQPFRSLILGHVIRNKAICPAGVLIDMAFDAATQLMGELSRLDTVELRSLCLKAAVTIHDDVRVNPVHILHTSVKKVRGVPEYAVTFSGERGVHHASCFVRTTGNLNVLGAGTAATSLLRAVSRMTRLGKNTDANRLTRTMIYKMWAPVMHYAPEYHVLQDIVLSPVGYEASAKLMTTAREPGKQVFMLDPVWLDGAMQAAGFTVNMSVSATPGAVYVLTECASIRFWEAPVDDNVYTCYVKGESDSSGDVVISVTVFDEEHDLRPVATITGMLFHSLKGKSEPKPDLSRNSINATERTDWLSNSTQVTAPSTMAALNRSLSHNGSNNSSKQTNSNNRNGQLRKLISILAKETYADPAEIEEETSLADLGVDSLVAPTVADAIRTQLGVEVPLISLLEAQTVNDLSAICFNLMSTDVDGRTEPGSHLGAIVAGESDTHGAHRDAAATASASSTDLSSRILLLRGSSRCTRSLFLLPDASGSSSVYAGLPPHLSAQTNTGIYALESPFYGMSSFPRISMERYCSILVETIRRFQPSGPYLVGGWSIGGRLAYECARQLMQQRETVAGLLLIESYAELTSELSCSPNAISLDHLEATGFFEWSGGRTNAMPEWQRNHMLHLILMNSAYSLPTLGMDASNNSVPVQLVWSAYGNFDLFPTKVLQNRYKIEDGTMRRTNRSDQDIWLKESRSVDVTSSLTEKWRLLTGPVLRQSTVEGDHFDIMIPSTREDLGTVVLQALKWFHGDP</sequence>
<dbReference type="GO" id="GO:0006633">
    <property type="term" value="P:fatty acid biosynthetic process"/>
    <property type="evidence" value="ECO:0007669"/>
    <property type="project" value="TreeGrafter"/>
</dbReference>
<dbReference type="GO" id="GO:0044550">
    <property type="term" value="P:secondary metabolite biosynthetic process"/>
    <property type="evidence" value="ECO:0007669"/>
    <property type="project" value="UniProtKB-ARBA"/>
</dbReference>
<dbReference type="Proteomes" id="UP000434172">
    <property type="component" value="Unassembled WGS sequence"/>
</dbReference>
<evidence type="ECO:0000259" key="7">
    <source>
        <dbReference type="PROSITE" id="PS52019"/>
    </source>
</evidence>
<reference evidence="8 9" key="1">
    <citation type="submission" date="2019-12" db="EMBL/GenBank/DDBJ databases">
        <title>A genome sequence resource for the geographically widespread anthracnose pathogen Colletotrichum asianum.</title>
        <authorList>
            <person name="Meng Y."/>
        </authorList>
    </citation>
    <scope>NUCLEOTIDE SEQUENCE [LARGE SCALE GENOMIC DNA]</scope>
    <source>
        <strain evidence="8 9">ICMP 18580</strain>
    </source>
</reference>
<dbReference type="InterPro" id="IPR042104">
    <property type="entry name" value="PKS_dehydratase_sf"/>
</dbReference>
<dbReference type="InterPro" id="IPR009081">
    <property type="entry name" value="PP-bd_ACP"/>
</dbReference>
<feature type="region of interest" description="Disordered" evidence="5">
    <location>
        <begin position="391"/>
        <end position="420"/>
    </location>
</feature>
<feature type="compositionally biased region" description="Polar residues" evidence="5">
    <location>
        <begin position="16"/>
        <end position="26"/>
    </location>
</feature>
<dbReference type="PROSITE" id="PS52019">
    <property type="entry name" value="PKS_MFAS_DH"/>
    <property type="match status" value="1"/>
</dbReference>
<dbReference type="GO" id="GO:0005737">
    <property type="term" value="C:cytoplasm"/>
    <property type="evidence" value="ECO:0007669"/>
    <property type="project" value="TreeGrafter"/>
</dbReference>
<dbReference type="InterPro" id="IPR014043">
    <property type="entry name" value="Acyl_transferase_dom"/>
</dbReference>
<dbReference type="GO" id="GO:0005886">
    <property type="term" value="C:plasma membrane"/>
    <property type="evidence" value="ECO:0007669"/>
    <property type="project" value="TreeGrafter"/>
</dbReference>
<organism evidence="8 9">
    <name type="scientific">Colletotrichum asianum</name>
    <dbReference type="NCBI Taxonomy" id="702518"/>
    <lineage>
        <taxon>Eukaryota</taxon>
        <taxon>Fungi</taxon>
        <taxon>Dikarya</taxon>
        <taxon>Ascomycota</taxon>
        <taxon>Pezizomycotina</taxon>
        <taxon>Sordariomycetes</taxon>
        <taxon>Hypocreomycetidae</taxon>
        <taxon>Glomerellales</taxon>
        <taxon>Glomerellaceae</taxon>
        <taxon>Colletotrichum</taxon>
        <taxon>Colletotrichum gloeosporioides species complex</taxon>
    </lineage>
</organism>
<feature type="region of interest" description="C-terminal hotdog fold" evidence="4">
    <location>
        <begin position="567"/>
        <end position="717"/>
    </location>
</feature>
<dbReference type="InterPro" id="IPR036736">
    <property type="entry name" value="ACP-like_sf"/>
</dbReference>
<dbReference type="InterPro" id="IPR049900">
    <property type="entry name" value="PKS_mFAS_DH"/>
</dbReference>
<feature type="active site" description="Proton donor; for dehydratase activity" evidence="4">
    <location>
        <position position="628"/>
    </location>
</feature>
<dbReference type="SMART" id="SM00827">
    <property type="entry name" value="PKS_AT"/>
    <property type="match status" value="1"/>
</dbReference>
<dbReference type="Gene3D" id="3.10.129.110">
    <property type="entry name" value="Polyketide synthase dehydratase"/>
    <property type="match status" value="1"/>
</dbReference>
<accession>A0A8H3W8B1</accession>
<feature type="region of interest" description="N-terminal hotdog fold" evidence="4">
    <location>
        <begin position="407"/>
        <end position="546"/>
    </location>
</feature>
<feature type="compositionally biased region" description="Low complexity" evidence="5">
    <location>
        <begin position="757"/>
        <end position="771"/>
    </location>
</feature>
<dbReference type="InterPro" id="IPR001227">
    <property type="entry name" value="Ac_transferase_dom_sf"/>
</dbReference>